<sequence>MRTIKHVFFVFFCEIVYFEMCGTEESKTTDQISMIETFSNNLIITTTKYGPVEELHIKIDLIDFHEKKKTSVIDLNGPFLLLMRGRYRINFLKPNRWYGLIFVSENTSGGMVNVNVDERLIRTPRTDNTLVNVGITVTQQEPGNGMNIADRTLTVKWSDNDTRYDLDGANTTVVLKCVDSDRRTEIRLSSNQTEVTKVFRIEVDYDIRDDSEMQRATAIATPKLCNMICWTVQLNAKSPGFKFKFTNDTVCWPLEIAEISVPTRNFKYYELVDNEVLIHTSYDEFGAAEDHNVEEAEVVITAIELAEYNEESSSFHVRYNVLNHSNVFTLSGLNANEWYGVCYLYNRTTPFPLSENKCFAVEILAENRTSVDEQPIIFEFNSEENLTQSVEEKKHGSSSEIPHRSSESPIIIKRNSLYRNSVITVFVDDPCGDEANFDEYYLSDSHPSAELQLEITDVLCGIDSRRPFCSKHKSGSNSLTSNCTTYLCYTTNVLKRNITFDLGKKCLDLRPFFPASGQIRSFQLCGMLCLLLLIKYLCDTQ</sequence>
<dbReference type="AlphaFoldDB" id="A0ABD6EI74"/>
<evidence type="ECO:0000256" key="1">
    <source>
        <dbReference type="SAM" id="SignalP"/>
    </source>
</evidence>
<dbReference type="EMBL" id="JBGFUD010004483">
    <property type="protein sequence ID" value="MFH4979664.1"/>
    <property type="molecule type" value="Genomic_DNA"/>
</dbReference>
<feature type="chain" id="PRO_5044795705" evidence="1">
    <location>
        <begin position="24"/>
        <end position="541"/>
    </location>
</feature>
<organism evidence="2 3">
    <name type="scientific">Gnathostoma spinigerum</name>
    <dbReference type="NCBI Taxonomy" id="75299"/>
    <lineage>
        <taxon>Eukaryota</taxon>
        <taxon>Metazoa</taxon>
        <taxon>Ecdysozoa</taxon>
        <taxon>Nematoda</taxon>
        <taxon>Chromadorea</taxon>
        <taxon>Rhabditida</taxon>
        <taxon>Spirurina</taxon>
        <taxon>Gnathostomatomorpha</taxon>
        <taxon>Gnathostomatoidea</taxon>
        <taxon>Gnathostomatidae</taxon>
        <taxon>Gnathostoma</taxon>
    </lineage>
</organism>
<proteinExistence type="predicted"/>
<accession>A0ABD6EI74</accession>
<keyword evidence="1" id="KW-0732">Signal</keyword>
<comment type="caution">
    <text evidence="2">The sequence shown here is derived from an EMBL/GenBank/DDBJ whole genome shotgun (WGS) entry which is preliminary data.</text>
</comment>
<gene>
    <name evidence="2" type="ORF">AB6A40_006373</name>
</gene>
<evidence type="ECO:0000313" key="3">
    <source>
        <dbReference type="Proteomes" id="UP001608902"/>
    </source>
</evidence>
<dbReference type="Proteomes" id="UP001608902">
    <property type="component" value="Unassembled WGS sequence"/>
</dbReference>
<name>A0ABD6EI74_9BILA</name>
<keyword evidence="3" id="KW-1185">Reference proteome</keyword>
<reference evidence="2 3" key="1">
    <citation type="submission" date="2024-08" db="EMBL/GenBank/DDBJ databases">
        <title>Gnathostoma spinigerum genome.</title>
        <authorList>
            <person name="Gonzalez-Bertolin B."/>
            <person name="Monzon S."/>
            <person name="Zaballos A."/>
            <person name="Jimenez P."/>
            <person name="Dekumyoy P."/>
            <person name="Varona S."/>
            <person name="Cuesta I."/>
            <person name="Sumanam S."/>
            <person name="Adisakwattana P."/>
            <person name="Gasser R.B."/>
            <person name="Hernandez-Gonzalez A."/>
            <person name="Young N.D."/>
            <person name="Perteguer M.J."/>
        </authorList>
    </citation>
    <scope>NUCLEOTIDE SEQUENCE [LARGE SCALE GENOMIC DNA]</scope>
    <source>
        <strain evidence="2">AL3</strain>
        <tissue evidence="2">Liver</tissue>
    </source>
</reference>
<feature type="signal peptide" evidence="1">
    <location>
        <begin position="1"/>
        <end position="23"/>
    </location>
</feature>
<evidence type="ECO:0000313" key="2">
    <source>
        <dbReference type="EMBL" id="MFH4979664.1"/>
    </source>
</evidence>
<protein>
    <submittedName>
        <fullName evidence="2">Uncharacterized protein</fullName>
    </submittedName>
</protein>